<feature type="compositionally biased region" description="Low complexity" evidence="1">
    <location>
        <begin position="355"/>
        <end position="368"/>
    </location>
</feature>
<feature type="compositionally biased region" description="Low complexity" evidence="1">
    <location>
        <begin position="208"/>
        <end position="218"/>
    </location>
</feature>
<accession>A0A9P8ICD8</accession>
<feature type="compositionally biased region" description="Polar residues" evidence="1">
    <location>
        <begin position="369"/>
        <end position="396"/>
    </location>
</feature>
<feature type="compositionally biased region" description="Low complexity" evidence="1">
    <location>
        <begin position="262"/>
        <end position="277"/>
    </location>
</feature>
<organism evidence="2 3">
    <name type="scientific">Glutinoglossum americanum</name>
    <dbReference type="NCBI Taxonomy" id="1670608"/>
    <lineage>
        <taxon>Eukaryota</taxon>
        <taxon>Fungi</taxon>
        <taxon>Dikarya</taxon>
        <taxon>Ascomycota</taxon>
        <taxon>Pezizomycotina</taxon>
        <taxon>Geoglossomycetes</taxon>
        <taxon>Geoglossales</taxon>
        <taxon>Geoglossaceae</taxon>
        <taxon>Glutinoglossum</taxon>
    </lineage>
</organism>
<feature type="compositionally biased region" description="Polar residues" evidence="1">
    <location>
        <begin position="133"/>
        <end position="150"/>
    </location>
</feature>
<evidence type="ECO:0000313" key="3">
    <source>
        <dbReference type="Proteomes" id="UP000698800"/>
    </source>
</evidence>
<comment type="caution">
    <text evidence="2">The sequence shown here is derived from an EMBL/GenBank/DDBJ whole genome shotgun (WGS) entry which is preliminary data.</text>
</comment>
<sequence>MPPSPPLGHVDISGSSSAVGSSPTDRATPVNMDSEKHAGPSEEKGDMSEGSSESKEAMNDSMTENMIRELVEGKRKQLDDEIAVFKAAKDEEFRIFERELRQGRGAGRTKKSERGDAETFNSGKKRHRGGGYTISSSPSRNTDTQPSHYSNELKDLRTHYHPGDQTPQTPPHERELEFQGLFTPSFMPLLDCGGHRSLARATLERPARPSSPESSPSSHLKQGGSAALAQQSFTRPALPKLTLPNKPRPSSLPSAKPPQQPSTPTSRRSDSSTSLHSSIRHSSDDHKPRPPKQVKFKFDDIIVLPTASYDRSQEPMAITSDDEKQTVKQELSSDVEKGVPQADVKSTKSAQKMFSTSPLSEPSPSRSSNFENLTSESSSSGLRDTTHRQQASQMEGNGSLDGLGGKWSTIKERDAIRGVQDESAEVIARAEYEEADEDDYDDGGLFDFDETVPDLPELRKSKDEETENGNGIALHKQNEKTISPIGVPLIDPGSFRGYDLSLVIPTTIRSTAGRYGSSLSQARPNVVAGSAPADIGFEKMRLENTHRVKSGTDKSSNSHSHGLLGDFGDESSIAWGSMRRRSVAKYDVGEPADGNGLPTKSKRHLWRNGATIPEERGDGDEDAAVSPMACSLPVQIPASPLMGYTDSGDMDSNSYTPKAPSSKTEKQSVTPKNTKETRNGQEGDKQKTDKRRVAKQKAAATSPGSSSPGSNDSGSLAVRAKNEPTATNVFSLSTSANISSVDNPITDQFATATIGGLHRNAYDPDSLDSCSSSPITRNQFMGNPFIGGSYASPTATAIAKEMGDIGSYVGSIDGCSGYDPADNSSYLKLRRGRNGGEPASFGERLMLEDETKAKTARDVKEKRAARRATQP</sequence>
<feature type="compositionally biased region" description="Basic and acidic residues" evidence="1">
    <location>
        <begin position="673"/>
        <end position="687"/>
    </location>
</feature>
<feature type="region of interest" description="Disordered" evidence="1">
    <location>
        <begin position="640"/>
        <end position="717"/>
    </location>
</feature>
<feature type="compositionally biased region" description="Low complexity" evidence="1">
    <location>
        <begin position="702"/>
        <end position="715"/>
    </location>
</feature>
<feature type="compositionally biased region" description="Basic and acidic residues" evidence="1">
    <location>
        <begin position="845"/>
        <end position="862"/>
    </location>
</feature>
<dbReference type="Proteomes" id="UP000698800">
    <property type="component" value="Unassembled WGS sequence"/>
</dbReference>
<dbReference type="OrthoDB" id="5418627at2759"/>
<feature type="compositionally biased region" description="Basic and acidic residues" evidence="1">
    <location>
        <begin position="151"/>
        <end position="162"/>
    </location>
</feature>
<evidence type="ECO:0000313" key="2">
    <source>
        <dbReference type="EMBL" id="KAH0544923.1"/>
    </source>
</evidence>
<dbReference type="AlphaFoldDB" id="A0A9P8ICD8"/>
<feature type="compositionally biased region" description="Polar residues" evidence="1">
    <location>
        <begin position="650"/>
        <end position="672"/>
    </location>
</feature>
<feature type="region of interest" description="Disordered" evidence="1">
    <location>
        <begin position="586"/>
        <end position="606"/>
    </location>
</feature>
<feature type="region of interest" description="Disordered" evidence="1">
    <location>
        <begin position="830"/>
        <end position="871"/>
    </location>
</feature>
<keyword evidence="3" id="KW-1185">Reference proteome</keyword>
<proteinExistence type="predicted"/>
<feature type="compositionally biased region" description="Basic and acidic residues" evidence="1">
    <location>
        <begin position="33"/>
        <end position="58"/>
    </location>
</feature>
<evidence type="ECO:0000256" key="1">
    <source>
        <dbReference type="SAM" id="MobiDB-lite"/>
    </source>
</evidence>
<reference evidence="2" key="1">
    <citation type="submission" date="2021-03" db="EMBL/GenBank/DDBJ databases">
        <title>Comparative genomics and phylogenomic investigation of the class Geoglossomycetes provide insights into ecological specialization and systematics.</title>
        <authorList>
            <person name="Melie T."/>
            <person name="Pirro S."/>
            <person name="Miller A.N."/>
            <person name="Quandt A."/>
        </authorList>
    </citation>
    <scope>NUCLEOTIDE SEQUENCE</scope>
    <source>
        <strain evidence="2">GBOQ0MN5Z8</strain>
    </source>
</reference>
<feature type="region of interest" description="Disordered" evidence="1">
    <location>
        <begin position="98"/>
        <end position="406"/>
    </location>
</feature>
<name>A0A9P8ICD8_9PEZI</name>
<feature type="compositionally biased region" description="Basic and acidic residues" evidence="1">
    <location>
        <begin position="66"/>
        <end position="77"/>
    </location>
</feature>
<feature type="region of interest" description="Disordered" evidence="1">
    <location>
        <begin position="1"/>
        <end position="77"/>
    </location>
</feature>
<feature type="compositionally biased region" description="Low complexity" evidence="1">
    <location>
        <begin position="13"/>
        <end position="22"/>
    </location>
</feature>
<feature type="region of interest" description="Disordered" evidence="1">
    <location>
        <begin position="547"/>
        <end position="566"/>
    </location>
</feature>
<dbReference type="EMBL" id="JAGHQL010000012">
    <property type="protein sequence ID" value="KAH0544923.1"/>
    <property type="molecule type" value="Genomic_DNA"/>
</dbReference>
<gene>
    <name evidence="2" type="ORF">FGG08_001003</name>
</gene>
<protein>
    <submittedName>
        <fullName evidence="2">Uncharacterized protein</fullName>
    </submittedName>
</protein>